<dbReference type="AlphaFoldDB" id="A0A2P2ILQ5"/>
<evidence type="ECO:0000313" key="1">
    <source>
        <dbReference type="EMBL" id="MBW82123.1"/>
    </source>
</evidence>
<dbReference type="EMBL" id="GGEC01001640">
    <property type="protein sequence ID" value="MBW82123.1"/>
    <property type="molecule type" value="Transcribed_RNA"/>
</dbReference>
<sequence length="38" mass="4494">MMEFIYMMPSNIPCLQTGCPLLKYHLIHSHTQTHQSFD</sequence>
<proteinExistence type="predicted"/>
<reference evidence="1" key="1">
    <citation type="submission" date="2018-02" db="EMBL/GenBank/DDBJ databases">
        <title>Rhizophora mucronata_Transcriptome.</title>
        <authorList>
            <person name="Meera S.P."/>
            <person name="Sreeshan A."/>
            <person name="Augustine A."/>
        </authorList>
    </citation>
    <scope>NUCLEOTIDE SEQUENCE</scope>
    <source>
        <tissue evidence="1">Leaf</tissue>
    </source>
</reference>
<organism evidence="1">
    <name type="scientific">Rhizophora mucronata</name>
    <name type="common">Asiatic mangrove</name>
    <dbReference type="NCBI Taxonomy" id="61149"/>
    <lineage>
        <taxon>Eukaryota</taxon>
        <taxon>Viridiplantae</taxon>
        <taxon>Streptophyta</taxon>
        <taxon>Embryophyta</taxon>
        <taxon>Tracheophyta</taxon>
        <taxon>Spermatophyta</taxon>
        <taxon>Magnoliopsida</taxon>
        <taxon>eudicotyledons</taxon>
        <taxon>Gunneridae</taxon>
        <taxon>Pentapetalae</taxon>
        <taxon>rosids</taxon>
        <taxon>fabids</taxon>
        <taxon>Malpighiales</taxon>
        <taxon>Rhizophoraceae</taxon>
        <taxon>Rhizophora</taxon>
    </lineage>
</organism>
<protein>
    <submittedName>
        <fullName evidence="1">Uncharacterized protein</fullName>
    </submittedName>
</protein>
<accession>A0A2P2ILQ5</accession>
<name>A0A2P2ILQ5_RHIMU</name>